<gene>
    <name evidence="2" type="ORF">A6X21_14805</name>
</gene>
<name>A0A1C3E4K5_9PLAN</name>
<feature type="region of interest" description="Disordered" evidence="1">
    <location>
        <begin position="1"/>
        <end position="36"/>
    </location>
</feature>
<reference evidence="2 3" key="1">
    <citation type="submission" date="2016-05" db="EMBL/GenBank/DDBJ databases">
        <title>Genomic and physiological characterization of Planctopirus sp. isolated from fresh water lake.</title>
        <authorList>
            <person name="Subhash Y."/>
            <person name="Ramana C."/>
        </authorList>
    </citation>
    <scope>NUCLEOTIDE SEQUENCE [LARGE SCALE GENOMIC DNA]</scope>
    <source>
        <strain evidence="2 3">JC280</strain>
    </source>
</reference>
<evidence type="ECO:0000313" key="3">
    <source>
        <dbReference type="Proteomes" id="UP000094828"/>
    </source>
</evidence>
<accession>A0A1C3E4K5</accession>
<dbReference type="EMBL" id="LYDR01000158">
    <property type="protein sequence ID" value="ODA28176.1"/>
    <property type="molecule type" value="Genomic_DNA"/>
</dbReference>
<keyword evidence="3" id="KW-1185">Reference proteome</keyword>
<dbReference type="RefSeq" id="WP_068853435.1">
    <property type="nucleotide sequence ID" value="NZ_LYDR01000158.1"/>
</dbReference>
<comment type="caution">
    <text evidence="2">The sequence shown here is derived from an EMBL/GenBank/DDBJ whole genome shotgun (WGS) entry which is preliminary data.</text>
</comment>
<dbReference type="OrthoDB" id="269629at2"/>
<dbReference type="Proteomes" id="UP000094828">
    <property type="component" value="Unassembled WGS sequence"/>
</dbReference>
<dbReference type="STRING" id="1841610.A6X21_14805"/>
<evidence type="ECO:0000256" key="1">
    <source>
        <dbReference type="SAM" id="MobiDB-lite"/>
    </source>
</evidence>
<organism evidence="2 3">
    <name type="scientific">Planctopirus hydrillae</name>
    <dbReference type="NCBI Taxonomy" id="1841610"/>
    <lineage>
        <taxon>Bacteria</taxon>
        <taxon>Pseudomonadati</taxon>
        <taxon>Planctomycetota</taxon>
        <taxon>Planctomycetia</taxon>
        <taxon>Planctomycetales</taxon>
        <taxon>Planctomycetaceae</taxon>
        <taxon>Planctopirus</taxon>
    </lineage>
</organism>
<sequence length="164" mass="19041">MSENFEERLSQAIQRGNRQREEAGSQRARAARTDEDYRQQHGALRIELSDQIETAIRKMVKHFPGFNFRTVISPDGWGAHASRDDVSGTTRRDVTQLYSYLEILVRPYNSSARIIDLVVRGTIRNKEILRKNEFNLLDEANTEQLKNIIDQWVVQYAERYAAQG</sequence>
<evidence type="ECO:0000313" key="2">
    <source>
        <dbReference type="EMBL" id="ODA28176.1"/>
    </source>
</evidence>
<protein>
    <submittedName>
        <fullName evidence="2">Uncharacterized protein</fullName>
    </submittedName>
</protein>
<proteinExistence type="predicted"/>
<dbReference type="AlphaFoldDB" id="A0A1C3E4K5"/>